<proteinExistence type="predicted"/>
<organism evidence="1">
    <name type="scientific">Tetraselmis sp. GSL018</name>
    <dbReference type="NCBI Taxonomy" id="582737"/>
    <lineage>
        <taxon>Eukaryota</taxon>
        <taxon>Viridiplantae</taxon>
        <taxon>Chlorophyta</taxon>
        <taxon>core chlorophytes</taxon>
        <taxon>Chlorodendrophyceae</taxon>
        <taxon>Chlorodendrales</taxon>
        <taxon>Chlorodendraceae</taxon>
        <taxon>Tetraselmis</taxon>
    </lineage>
</organism>
<sequence length="76" mass="8320">LLHSELQRLAATNICSQASSALGRRLREAERALQTVVEIAFPGPLKDPSGLWNAARRRSAEDAVLRALQRGRSPSE</sequence>
<dbReference type="AlphaFoldDB" id="A0A061QZ81"/>
<accession>A0A061QZ81</accession>
<gene>
    <name evidence="1" type="ORF">TSPGSL018_19790</name>
</gene>
<evidence type="ECO:0000313" key="1">
    <source>
        <dbReference type="EMBL" id="JAC63774.1"/>
    </source>
</evidence>
<reference evidence="1" key="1">
    <citation type="submission" date="2014-05" db="EMBL/GenBank/DDBJ databases">
        <title>The transcriptome of the halophilic microalga Tetraselmis sp. GSL018 isolated from the Great Salt Lake, Utah.</title>
        <authorList>
            <person name="Jinkerson R.E."/>
            <person name="D'Adamo S."/>
            <person name="Posewitz M.C."/>
        </authorList>
    </citation>
    <scope>NUCLEOTIDE SEQUENCE</scope>
    <source>
        <strain evidence="1">GSL018</strain>
    </source>
</reference>
<name>A0A061QZ81_9CHLO</name>
<protein>
    <submittedName>
        <fullName evidence="1">Uncharacterized protein</fullName>
    </submittedName>
</protein>
<feature type="non-terminal residue" evidence="1">
    <location>
        <position position="1"/>
    </location>
</feature>
<dbReference type="EMBL" id="GBEZ01023094">
    <property type="protein sequence ID" value="JAC63774.1"/>
    <property type="molecule type" value="Transcribed_RNA"/>
</dbReference>